<organism evidence="1">
    <name type="scientific">Arion vulgaris</name>
    <dbReference type="NCBI Taxonomy" id="1028688"/>
    <lineage>
        <taxon>Eukaryota</taxon>
        <taxon>Metazoa</taxon>
        <taxon>Spiralia</taxon>
        <taxon>Lophotrochozoa</taxon>
        <taxon>Mollusca</taxon>
        <taxon>Gastropoda</taxon>
        <taxon>Heterobranchia</taxon>
        <taxon>Euthyneura</taxon>
        <taxon>Panpulmonata</taxon>
        <taxon>Eupulmonata</taxon>
        <taxon>Stylommatophora</taxon>
        <taxon>Helicina</taxon>
        <taxon>Arionoidea</taxon>
        <taxon>Arionidae</taxon>
        <taxon>Arion</taxon>
    </lineage>
</organism>
<sequence>MAKVNINVSDKFKPYVPLGAVRNKREGEVVVFPTEYRDAGSDDKFNNNYQSNKENCMCEVRNCQVHTHPR</sequence>
<gene>
    <name evidence="1" type="primary">ORF183150</name>
</gene>
<accession>A0A0B7BEU0</accession>
<reference evidence="1" key="1">
    <citation type="submission" date="2014-12" db="EMBL/GenBank/DDBJ databases">
        <title>Insight into the proteome of Arion vulgaris.</title>
        <authorList>
            <person name="Aradska J."/>
            <person name="Bulat T."/>
            <person name="Smidak R."/>
            <person name="Sarate P."/>
            <person name="Gangsoo J."/>
            <person name="Sialana F."/>
            <person name="Bilban M."/>
            <person name="Lubec G."/>
        </authorList>
    </citation>
    <scope>NUCLEOTIDE SEQUENCE</scope>
    <source>
        <tissue evidence="1">Skin</tissue>
    </source>
</reference>
<dbReference type="EMBL" id="HACG01044613">
    <property type="protein sequence ID" value="CEK91478.1"/>
    <property type="molecule type" value="Transcribed_RNA"/>
</dbReference>
<evidence type="ECO:0000313" key="1">
    <source>
        <dbReference type="EMBL" id="CEK91478.1"/>
    </source>
</evidence>
<protein>
    <submittedName>
        <fullName evidence="1">Uncharacterized protein</fullName>
    </submittedName>
</protein>
<name>A0A0B7BEU0_9EUPU</name>
<dbReference type="AlphaFoldDB" id="A0A0B7BEU0"/>
<proteinExistence type="predicted"/>